<feature type="domain" description="PTS EIIA type-2" evidence="5">
    <location>
        <begin position="825"/>
        <end position="962"/>
    </location>
</feature>
<organism evidence="8 9">
    <name type="scientific">Dendrosporobacter quercicolus</name>
    <dbReference type="NCBI Taxonomy" id="146817"/>
    <lineage>
        <taxon>Bacteria</taxon>
        <taxon>Bacillati</taxon>
        <taxon>Bacillota</taxon>
        <taxon>Negativicutes</taxon>
        <taxon>Selenomonadales</taxon>
        <taxon>Sporomusaceae</taxon>
        <taxon>Dendrosporobacter</taxon>
    </lineage>
</organism>
<evidence type="ECO:0000256" key="1">
    <source>
        <dbReference type="ARBA" id="ARBA00022679"/>
    </source>
</evidence>
<dbReference type="PANTHER" id="PTHR32071">
    <property type="entry name" value="TRANSCRIPTIONAL REGULATORY PROTEIN"/>
    <property type="match status" value="1"/>
</dbReference>
<feature type="domain" description="PRD" evidence="7">
    <location>
        <begin position="474"/>
        <end position="588"/>
    </location>
</feature>
<dbReference type="CDD" id="cd00009">
    <property type="entry name" value="AAA"/>
    <property type="match status" value="1"/>
</dbReference>
<dbReference type="InterPro" id="IPR002178">
    <property type="entry name" value="PTS_EIIA_type-2_dom"/>
</dbReference>
<dbReference type="InterPro" id="IPR036634">
    <property type="entry name" value="PRD_sf"/>
</dbReference>
<dbReference type="Pfam" id="PF00158">
    <property type="entry name" value="Sigma54_activat"/>
    <property type="match status" value="1"/>
</dbReference>
<keyword evidence="1" id="KW-0808">Transferase</keyword>
<dbReference type="Proteomes" id="UP000214880">
    <property type="component" value="Unassembled WGS sequence"/>
</dbReference>
<dbReference type="OrthoDB" id="1632886at2"/>
<dbReference type="PANTHER" id="PTHR32071:SF38">
    <property type="entry name" value="PSP OPERON TRANSCRIPTIONAL ACTIVATOR"/>
    <property type="match status" value="1"/>
</dbReference>
<dbReference type="PROSITE" id="PS51096">
    <property type="entry name" value="PTS_EIIA_TYPE_4"/>
    <property type="match status" value="1"/>
</dbReference>
<feature type="domain" description="Sigma-54 factor interaction" evidence="4">
    <location>
        <begin position="126"/>
        <end position="360"/>
    </location>
</feature>
<dbReference type="PROSITE" id="PS51372">
    <property type="entry name" value="PRD_2"/>
    <property type="match status" value="1"/>
</dbReference>
<evidence type="ECO:0000313" key="9">
    <source>
        <dbReference type="Proteomes" id="UP000214880"/>
    </source>
</evidence>
<dbReference type="Pfam" id="PF03610">
    <property type="entry name" value="EIIA-man"/>
    <property type="match status" value="1"/>
</dbReference>
<evidence type="ECO:0000259" key="4">
    <source>
        <dbReference type="PROSITE" id="PS50045"/>
    </source>
</evidence>
<name>A0A1G9YPC4_9FIRM</name>
<dbReference type="GO" id="GO:0009401">
    <property type="term" value="P:phosphoenolpyruvate-dependent sugar phosphotransferase system"/>
    <property type="evidence" value="ECO:0007669"/>
    <property type="project" value="InterPro"/>
</dbReference>
<reference evidence="8 9" key="1">
    <citation type="submission" date="2016-10" db="EMBL/GenBank/DDBJ databases">
        <authorList>
            <person name="de Groot N.N."/>
        </authorList>
    </citation>
    <scope>NUCLEOTIDE SEQUENCE [LARGE SCALE GENOMIC DNA]</scope>
    <source>
        <strain evidence="8 9">DSM 1736</strain>
    </source>
</reference>
<dbReference type="InterPro" id="IPR016152">
    <property type="entry name" value="PTrfase/Anion_transptr"/>
</dbReference>
<protein>
    <submittedName>
        <fullName evidence="8">Sigma 54 modulation protein</fullName>
    </submittedName>
</protein>
<dbReference type="RefSeq" id="WP_092074720.1">
    <property type="nucleotide sequence ID" value="NZ_FNHB01000012.1"/>
</dbReference>
<evidence type="ECO:0000256" key="2">
    <source>
        <dbReference type="ARBA" id="ARBA00022741"/>
    </source>
</evidence>
<dbReference type="Gene3D" id="3.40.50.300">
    <property type="entry name" value="P-loop containing nucleotide triphosphate hydrolases"/>
    <property type="match status" value="1"/>
</dbReference>
<dbReference type="InterPro" id="IPR036662">
    <property type="entry name" value="PTS_EIIA_man-typ_sf"/>
</dbReference>
<dbReference type="InterPro" id="IPR027417">
    <property type="entry name" value="P-loop_NTPase"/>
</dbReference>
<evidence type="ECO:0000313" key="8">
    <source>
        <dbReference type="EMBL" id="SDN11048.1"/>
    </source>
</evidence>
<dbReference type="CDD" id="cd00211">
    <property type="entry name" value="PTS_IIA_fru"/>
    <property type="match status" value="1"/>
</dbReference>
<dbReference type="Gene3D" id="3.40.50.510">
    <property type="entry name" value="Phosphotransferase system, mannose-type IIA component"/>
    <property type="match status" value="1"/>
</dbReference>
<sequence>MSRNKKELIQQLIMAESIYTPLTDEEIARKLAVLRETVTGIRKELQLPSSRERRKKNIQKAIEKIRAKQPDATISQLVNLLAEQGFAVSRNYIADLGKSIQPKQDENLPDRERPAANPPATDFAKLVGYDCSLVKNIQQGKAAMLYPPSGLPTLIVGDSGTGKSMFAECMYKYALNKKVLAAGAPFISLNCADYGDNPQLLLSILYGHKKGSFTGADQDAEGLVERAHNGVLFLDEIHRLPPKGQEMLFTLLDKGKFRRLGEVSSEKECQVYFIGATTENIESSLLLTFRRRIPMIIELPTLAERSMREKAQLIYDFFQEEANRTRCKIAVKSKILSAFALKEYPGNIGQLKSEIQVTCANAYVEKMNSGKNEINIDFNELLYNTLFLDRQAAGGQRNSAMVFQDALFIPHISTARIKHDYPIFEDIYKKVEKKYHELKKMDIPQVEIEKIIWTFVLNNFNLLGSGSNYGSQLTAVDDLKYLVGETVSRIIKDFSLAVRTLHPGLRMNEKVLIYLAIHLAEAIKRIRYHQDIINPNFMHIKKNFSKEYQLALQLAREVEAAEQVQISEGEIGFIAMYIKELLQVANKKNKLAIITVCHGRIASEMIAIVNQLMGVDFPIAIDMPFHTNPAKVFEQAVEIAKTLEADSGILFFVDMGSLVNIGDVVQKRTGIKARTIDRVDVVSVMEAVRKVYISDQEAEETLDDIYYEIINSRYSYPVIPIDESNKPPVIVCMCLTGRGVALEINELLSGCYPDLKTIVLSVVEEDLKQKLANLKQQFNILAIIGTMNPRIQGINFIPFDADFSKNKQVLLDYLIKRQQCNSLRKILREDFIFLQAEYSDKQEILEFSASLLFNHGYVKNEFLHSLFAREEMSSTCFKHGIALPHGLPVAVNQSSIVFIRLQHCIEWDNLNNKVQLICLPAVKNDDISIINDLFYSLKDRDRVDKLLTAAEPQDFIDQLCAR</sequence>
<evidence type="ECO:0000259" key="6">
    <source>
        <dbReference type="PROSITE" id="PS51096"/>
    </source>
</evidence>
<dbReference type="GO" id="GO:0006355">
    <property type="term" value="P:regulation of DNA-templated transcription"/>
    <property type="evidence" value="ECO:0007669"/>
    <property type="project" value="InterPro"/>
</dbReference>
<dbReference type="PROSITE" id="PS50045">
    <property type="entry name" value="SIGMA54_INTERACT_4"/>
    <property type="match status" value="1"/>
</dbReference>
<dbReference type="GO" id="GO:0016740">
    <property type="term" value="F:transferase activity"/>
    <property type="evidence" value="ECO:0007669"/>
    <property type="project" value="UniProtKB-KW"/>
</dbReference>
<dbReference type="GO" id="GO:0016020">
    <property type="term" value="C:membrane"/>
    <property type="evidence" value="ECO:0007669"/>
    <property type="project" value="InterPro"/>
</dbReference>
<dbReference type="Pfam" id="PF00359">
    <property type="entry name" value="PTS_EIIA_2"/>
    <property type="match status" value="1"/>
</dbReference>
<dbReference type="STRING" id="146817.SAMN04488502_11225"/>
<dbReference type="SUPFAM" id="SSF55804">
    <property type="entry name" value="Phoshotransferase/anion transport protein"/>
    <property type="match status" value="1"/>
</dbReference>
<dbReference type="EMBL" id="FNHB01000012">
    <property type="protein sequence ID" value="SDN11048.1"/>
    <property type="molecule type" value="Genomic_DNA"/>
</dbReference>
<proteinExistence type="predicted"/>
<dbReference type="Pfam" id="PF00874">
    <property type="entry name" value="PRD"/>
    <property type="match status" value="1"/>
</dbReference>
<gene>
    <name evidence="8" type="ORF">SAMN04488502_11225</name>
</gene>
<dbReference type="AlphaFoldDB" id="A0A1G9YPC4"/>
<accession>A0A1G9YPC4</accession>
<dbReference type="InterPro" id="IPR003593">
    <property type="entry name" value="AAA+_ATPase"/>
</dbReference>
<dbReference type="InterPro" id="IPR004701">
    <property type="entry name" value="PTS_EIIA_man-typ"/>
</dbReference>
<dbReference type="SUPFAM" id="SSF53062">
    <property type="entry name" value="PTS system fructose IIA component-like"/>
    <property type="match status" value="1"/>
</dbReference>
<keyword evidence="3" id="KW-0067">ATP-binding</keyword>
<feature type="domain" description="PTS EIIA type-4" evidence="6">
    <location>
        <begin position="590"/>
        <end position="729"/>
    </location>
</feature>
<evidence type="ECO:0000256" key="3">
    <source>
        <dbReference type="ARBA" id="ARBA00022840"/>
    </source>
</evidence>
<dbReference type="Gene3D" id="1.10.1790.10">
    <property type="entry name" value="PRD domain"/>
    <property type="match status" value="1"/>
</dbReference>
<dbReference type="GO" id="GO:0005524">
    <property type="term" value="F:ATP binding"/>
    <property type="evidence" value="ECO:0007669"/>
    <property type="project" value="UniProtKB-KW"/>
</dbReference>
<dbReference type="Gene3D" id="3.40.930.10">
    <property type="entry name" value="Mannitol-specific EII, Chain A"/>
    <property type="match status" value="1"/>
</dbReference>
<keyword evidence="2" id="KW-0547">Nucleotide-binding</keyword>
<dbReference type="SUPFAM" id="SSF63520">
    <property type="entry name" value="PTS-regulatory domain, PRD"/>
    <property type="match status" value="1"/>
</dbReference>
<keyword evidence="9" id="KW-1185">Reference proteome</keyword>
<evidence type="ECO:0000259" key="7">
    <source>
        <dbReference type="PROSITE" id="PS51372"/>
    </source>
</evidence>
<dbReference type="SUPFAM" id="SSF52540">
    <property type="entry name" value="P-loop containing nucleoside triphosphate hydrolases"/>
    <property type="match status" value="1"/>
</dbReference>
<dbReference type="InterPro" id="IPR011608">
    <property type="entry name" value="PRD"/>
</dbReference>
<dbReference type="Gene3D" id="1.10.10.60">
    <property type="entry name" value="Homeodomain-like"/>
    <property type="match status" value="1"/>
</dbReference>
<evidence type="ECO:0000259" key="5">
    <source>
        <dbReference type="PROSITE" id="PS51094"/>
    </source>
</evidence>
<dbReference type="InterPro" id="IPR002078">
    <property type="entry name" value="Sigma_54_int"/>
</dbReference>
<dbReference type="PROSITE" id="PS51094">
    <property type="entry name" value="PTS_EIIA_TYPE_2"/>
    <property type="match status" value="1"/>
</dbReference>
<dbReference type="SMART" id="SM00382">
    <property type="entry name" value="AAA"/>
    <property type="match status" value="1"/>
</dbReference>